<dbReference type="Gene3D" id="3.60.10.10">
    <property type="entry name" value="Endonuclease/exonuclease/phosphatase"/>
    <property type="match status" value="1"/>
</dbReference>
<dbReference type="EMBL" id="JAACJK010000015">
    <property type="protein sequence ID" value="KAF5338264.1"/>
    <property type="molecule type" value="Genomic_DNA"/>
</dbReference>
<dbReference type="InterPro" id="IPR000477">
    <property type="entry name" value="RT_dom"/>
</dbReference>
<name>A0A8H5FIQ3_9AGAR</name>
<protein>
    <recommendedName>
        <fullName evidence="2">Reverse transcriptase domain-containing protein</fullName>
    </recommendedName>
</protein>
<dbReference type="PANTHER" id="PTHR19446">
    <property type="entry name" value="REVERSE TRANSCRIPTASES"/>
    <property type="match status" value="1"/>
</dbReference>
<feature type="region of interest" description="Disordered" evidence="1">
    <location>
        <begin position="952"/>
        <end position="977"/>
    </location>
</feature>
<dbReference type="AlphaFoldDB" id="A0A8H5FIQ3"/>
<feature type="domain" description="Reverse transcriptase" evidence="2">
    <location>
        <begin position="427"/>
        <end position="680"/>
    </location>
</feature>
<feature type="compositionally biased region" description="Basic and acidic residues" evidence="1">
    <location>
        <begin position="11"/>
        <end position="21"/>
    </location>
</feature>
<dbReference type="PROSITE" id="PS50878">
    <property type="entry name" value="RT_POL"/>
    <property type="match status" value="1"/>
</dbReference>
<dbReference type="SUPFAM" id="SSF56672">
    <property type="entry name" value="DNA/RNA polymerases"/>
    <property type="match status" value="1"/>
</dbReference>
<dbReference type="SUPFAM" id="SSF56219">
    <property type="entry name" value="DNase I-like"/>
    <property type="match status" value="1"/>
</dbReference>
<dbReference type="CDD" id="cd01650">
    <property type="entry name" value="RT_nLTR_like"/>
    <property type="match status" value="1"/>
</dbReference>
<gene>
    <name evidence="3" type="ORF">D9611_014618</name>
</gene>
<reference evidence="3 4" key="1">
    <citation type="journal article" date="2020" name="ISME J.">
        <title>Uncovering the hidden diversity of litter-decomposition mechanisms in mushroom-forming fungi.</title>
        <authorList>
            <person name="Floudas D."/>
            <person name="Bentzer J."/>
            <person name="Ahren D."/>
            <person name="Johansson T."/>
            <person name="Persson P."/>
            <person name="Tunlid A."/>
        </authorList>
    </citation>
    <scope>NUCLEOTIDE SEQUENCE [LARGE SCALE GENOMIC DNA]</scope>
    <source>
        <strain evidence="3 4">CBS 175.51</strain>
    </source>
</reference>
<comment type="caution">
    <text evidence="3">The sequence shown here is derived from an EMBL/GenBank/DDBJ whole genome shotgun (WGS) entry which is preliminary data.</text>
</comment>
<evidence type="ECO:0000313" key="3">
    <source>
        <dbReference type="EMBL" id="KAF5338264.1"/>
    </source>
</evidence>
<evidence type="ECO:0000313" key="4">
    <source>
        <dbReference type="Proteomes" id="UP000541558"/>
    </source>
</evidence>
<feature type="compositionally biased region" description="Acidic residues" evidence="1">
    <location>
        <begin position="60"/>
        <end position="89"/>
    </location>
</feature>
<dbReference type="Pfam" id="PF00078">
    <property type="entry name" value="RVT_1"/>
    <property type="match status" value="1"/>
</dbReference>
<sequence length="1223" mass="139157">MVGDFNVVEDALDRIPPKAGKEPTVNALRDLKQTLSLIDGWRKENPEEKAYTWKQVSVDPESDADEPDSDSDEEPDEEVDDESGDEFGGENEIRDGCVRRSRIDRIYVQRGLYKSTRNWETYEPTVINTDHELVMVTYYDLDSPYIGTGRWQMPGFLLKNKEYLKYANIECKKAEKKMKEWNDQSIGTDNRQTTFAKLKVALQEARDMARVMIPRTKAKIKSLKDDLKAVLNDTTVPDRQRSARAQTIETSMNKLEADFHNNKRENAHTKAILENETIGKYWIQSNKEKLPRDTMQLMKDPTNHGAPPITRSQDMAQAARDYHEKLQVDVSHSEEERRTAMELVLDKMDYRLNPDDKQTLAALLDREIIYEALMSMPNGKAPGPDGIPTELWKDMARAHKQATERNTAEDEKPADIIGILMLFYNDIETNGVTDNSDFAKGWMCPIYKKKDRTDIANYRPITVLNADYKVFTKAQTIRLGPIALKFIHPDQAGFMKGQRIDDHTELIKLMIEWCDVEQENGVLVFLDQEKAYDRITHAFLLRSLETLGFPDHFCKIIRSLYDKAETVVILNGVISKPYKITRGVRQGDPLSCLLFNIAIESLANLLRKSSLQGFKIDENIERLITTLFADDTTVYLSEHDNFQDLQNILQLWCDASGAKFNVEKTELVPVGPQEYRDTLLTTRRTRIQDEASRIPEGIKIAKDGEPVRALGAFVGNKVDNPSVWTTTLEILDSKVDFWLKSKPSLEGRSYITKIEAGGRTQYRTVVQGMSKDVERRVEKSINRIMWGSAPAGVNHETTILPYEKGGKKALDIPLRNQSIDLMRVLTFLGENIPRWVYPARALIARDIPKSQNVDDLDAARSVFQQTWHTRKQAEVSRLPLSLKNMIRTAEKYNICFTPPAVTTTIKNAMPIWYHPGRKPGTRLAPNNGAIATCLRNVHGVYTVGDLQWLVDNFPHPTQGPGGTQPGSASGDESDDSECQCEKCRRDRAHGCEDPAYCHDIATNILDSLKPKWNPDDDRIDLEELLIGHEMLAMSFIPKGSERLFTPKLDEYTKESNGYRLFGKARDTWIGRPMDIKTAKPQIDEVTVYYTGTARGRVKSVLHHTCYSVIRNGPPAPQMQRAAKVPKQTPLGTTTASIFAILETLEMAGVDEDIKIYVNSKQLVDELTDRLTINEDMNWTGNKNRAQMRVLVAKLRTRSGITILSEYDKNAQPQMKEGRRTERD</sequence>
<dbReference type="Proteomes" id="UP000541558">
    <property type="component" value="Unassembled WGS sequence"/>
</dbReference>
<feature type="region of interest" description="Disordered" evidence="1">
    <location>
        <begin position="1"/>
        <end position="26"/>
    </location>
</feature>
<accession>A0A8H5FIQ3</accession>
<evidence type="ECO:0000259" key="2">
    <source>
        <dbReference type="PROSITE" id="PS50878"/>
    </source>
</evidence>
<dbReference type="OrthoDB" id="2205812at2759"/>
<dbReference type="InterPro" id="IPR036691">
    <property type="entry name" value="Endo/exonu/phosph_ase_sf"/>
</dbReference>
<proteinExistence type="predicted"/>
<evidence type="ECO:0000256" key="1">
    <source>
        <dbReference type="SAM" id="MobiDB-lite"/>
    </source>
</evidence>
<feature type="region of interest" description="Disordered" evidence="1">
    <location>
        <begin position="49"/>
        <end position="92"/>
    </location>
</feature>
<dbReference type="InterPro" id="IPR043502">
    <property type="entry name" value="DNA/RNA_pol_sf"/>
</dbReference>
<organism evidence="3 4">
    <name type="scientific">Ephemerocybe angulata</name>
    <dbReference type="NCBI Taxonomy" id="980116"/>
    <lineage>
        <taxon>Eukaryota</taxon>
        <taxon>Fungi</taxon>
        <taxon>Dikarya</taxon>
        <taxon>Basidiomycota</taxon>
        <taxon>Agaricomycotina</taxon>
        <taxon>Agaricomycetes</taxon>
        <taxon>Agaricomycetidae</taxon>
        <taxon>Agaricales</taxon>
        <taxon>Agaricineae</taxon>
        <taxon>Psathyrellaceae</taxon>
        <taxon>Ephemerocybe</taxon>
    </lineage>
</organism>
<keyword evidence="4" id="KW-1185">Reference proteome</keyword>